<sequence>MADEATDIVWRGVEHDFKLRVTGAFFNKQHQVAVNVDIDNHFSALPGGKIKFGETSQVAIVREFAEEMGIHVRPVRLIAVTENLFAFRGKQTNEINFTWLVEQADQTKLFAKDAWEQTVTWRDTNDLADFKPTALQPFIRELPTTPIHLMNQD</sequence>
<evidence type="ECO:0000313" key="4">
    <source>
        <dbReference type="EMBL" id="ORI97716.1"/>
    </source>
</evidence>
<dbReference type="PROSITE" id="PS00893">
    <property type="entry name" value="NUDIX_BOX"/>
    <property type="match status" value="1"/>
</dbReference>
<evidence type="ECO:0000313" key="5">
    <source>
        <dbReference type="Proteomes" id="UP000192288"/>
    </source>
</evidence>
<gene>
    <name evidence="4" type="ORF">BMR96_05615</name>
</gene>
<dbReference type="Pfam" id="PF00293">
    <property type="entry name" value="NUDIX"/>
    <property type="match status" value="1"/>
</dbReference>
<evidence type="ECO:0000256" key="1">
    <source>
        <dbReference type="ARBA" id="ARBA00001946"/>
    </source>
</evidence>
<dbReference type="eggNOG" id="COG1051">
    <property type="taxonomic scope" value="Bacteria"/>
</dbReference>
<dbReference type="GO" id="GO:0016787">
    <property type="term" value="F:hydrolase activity"/>
    <property type="evidence" value="ECO:0007669"/>
    <property type="project" value="UniProtKB-KW"/>
</dbReference>
<feature type="domain" description="Nudix hydrolase" evidence="3">
    <location>
        <begin position="39"/>
        <end position="131"/>
    </location>
</feature>
<evidence type="ECO:0000259" key="3">
    <source>
        <dbReference type="Pfam" id="PF00293"/>
    </source>
</evidence>
<dbReference type="EMBL" id="MPLS01000016">
    <property type="protein sequence ID" value="ORI97716.1"/>
    <property type="molecule type" value="Genomic_DNA"/>
</dbReference>
<dbReference type="InterPro" id="IPR015797">
    <property type="entry name" value="NUDIX_hydrolase-like_dom_sf"/>
</dbReference>
<dbReference type="PANTHER" id="PTHR43046:SF14">
    <property type="entry name" value="MUTT_NUDIX FAMILY PROTEIN"/>
    <property type="match status" value="1"/>
</dbReference>
<evidence type="ECO:0000256" key="2">
    <source>
        <dbReference type="ARBA" id="ARBA00022801"/>
    </source>
</evidence>
<reference evidence="4 5" key="1">
    <citation type="journal article" date="2017" name="Front. Microbiol.">
        <title>Genomic Characterization of Dairy Associated Leuconostoc Species and Diversity of Leuconostocs in Undefined Mixed Mesophilic Starter Cultures.</title>
        <authorList>
            <person name="Frantzen C.A."/>
            <person name="Kot W."/>
            <person name="Pedersen T.B."/>
            <person name="Ardo Y.M."/>
            <person name="Broadbent J.R."/>
            <person name="Neve H."/>
            <person name="Hansen L.H."/>
            <person name="Dal Bello F."/>
            <person name="Ostlie H.M."/>
            <person name="Kleppen H.P."/>
            <person name="Vogensen F.K."/>
            <person name="Holo H."/>
        </authorList>
    </citation>
    <scope>NUCLEOTIDE SEQUENCE [LARGE SCALE GENOMIC DNA]</scope>
    <source>
        <strain evidence="4 5">LMGCF08</strain>
    </source>
</reference>
<proteinExistence type="predicted"/>
<organism evidence="4 5">
    <name type="scientific">Leuconostoc pseudomesenteroides</name>
    <dbReference type="NCBI Taxonomy" id="33968"/>
    <lineage>
        <taxon>Bacteria</taxon>
        <taxon>Bacillati</taxon>
        <taxon>Bacillota</taxon>
        <taxon>Bacilli</taxon>
        <taxon>Lactobacillales</taxon>
        <taxon>Lactobacillaceae</taxon>
        <taxon>Leuconostoc</taxon>
    </lineage>
</organism>
<dbReference type="SUPFAM" id="SSF55811">
    <property type="entry name" value="Nudix"/>
    <property type="match status" value="1"/>
</dbReference>
<protein>
    <submittedName>
        <fullName evidence="4">ADP-ribose pyrophosphatase</fullName>
    </submittedName>
</protein>
<dbReference type="AlphaFoldDB" id="A0A1X0VDR3"/>
<accession>A0A1X0VDR3</accession>
<name>A0A1X0VDR3_LEUPS</name>
<dbReference type="InterPro" id="IPR000086">
    <property type="entry name" value="NUDIX_hydrolase_dom"/>
</dbReference>
<comment type="caution">
    <text evidence="4">The sequence shown here is derived from an EMBL/GenBank/DDBJ whole genome shotgun (WGS) entry which is preliminary data.</text>
</comment>
<keyword evidence="2" id="KW-0378">Hydrolase</keyword>
<comment type="cofactor">
    <cofactor evidence="1">
        <name>Mg(2+)</name>
        <dbReference type="ChEBI" id="CHEBI:18420"/>
    </cofactor>
</comment>
<dbReference type="CDD" id="cd04688">
    <property type="entry name" value="NUDIX_Hydrolase"/>
    <property type="match status" value="1"/>
</dbReference>
<dbReference type="RefSeq" id="WP_080519298.1">
    <property type="nucleotide sequence ID" value="NZ_MPLS01000016.1"/>
</dbReference>
<dbReference type="Gene3D" id="3.90.79.10">
    <property type="entry name" value="Nucleoside Triphosphate Pyrophosphohydrolase"/>
    <property type="match status" value="1"/>
</dbReference>
<dbReference type="STRING" id="33968.BMS77_06110"/>
<dbReference type="PANTHER" id="PTHR43046">
    <property type="entry name" value="GDP-MANNOSE MANNOSYL HYDROLASE"/>
    <property type="match status" value="1"/>
</dbReference>
<dbReference type="Proteomes" id="UP000192288">
    <property type="component" value="Unassembled WGS sequence"/>
</dbReference>
<dbReference type="InterPro" id="IPR020084">
    <property type="entry name" value="NUDIX_hydrolase_CS"/>
</dbReference>